<feature type="transmembrane region" description="Helical" evidence="2">
    <location>
        <begin position="38"/>
        <end position="54"/>
    </location>
</feature>
<dbReference type="KEGG" id="clus:A9F13_07g01716"/>
<gene>
    <name evidence="3" type="ORF">A9F13_07g01716</name>
</gene>
<sequence length="118" mass="13115">MGHWQKHSCVALGRRFGATLKSARLPPSPQLLSMKDCYKLLLFVCALYIFLCVMSDSNNVTVNIGGKSVPLNKINKPHNVVVGGLDKPIPKAEDFPEVEPEAREREARLAEERAKKSN</sequence>
<accession>A0AA91Q0A9</accession>
<name>A0AA91Q0A9_CLALS</name>
<dbReference type="AlphaFoldDB" id="A0AA91Q0A9"/>
<comment type="caution">
    <text evidence="3">The sequence shown here is derived from an EMBL/GenBank/DDBJ whole genome shotgun (WGS) entry which is preliminary data.</text>
</comment>
<keyword evidence="2" id="KW-1133">Transmembrane helix</keyword>
<protein>
    <submittedName>
        <fullName evidence="3">Uncharacterized protein</fullName>
    </submittedName>
</protein>
<reference evidence="3 4" key="1">
    <citation type="submission" date="2017-04" db="EMBL/GenBank/DDBJ databases">
        <title>Draft genome of the yeast Clavispora lusitaniae type strain CBS 6936.</title>
        <authorList>
            <person name="Durrens P."/>
            <person name="Klopp C."/>
            <person name="Biteau N."/>
            <person name="Fitton-Ouhabi V."/>
            <person name="Dementhon K."/>
            <person name="Accoceberry I."/>
            <person name="Sherman D.J."/>
            <person name="Noel T."/>
        </authorList>
    </citation>
    <scope>NUCLEOTIDE SEQUENCE [LARGE SCALE GENOMIC DNA]</scope>
    <source>
        <strain evidence="3 4">CBS 6936</strain>
    </source>
</reference>
<evidence type="ECO:0000313" key="4">
    <source>
        <dbReference type="Proteomes" id="UP000195602"/>
    </source>
</evidence>
<proteinExistence type="predicted"/>
<keyword evidence="2" id="KW-0472">Membrane</keyword>
<feature type="region of interest" description="Disordered" evidence="1">
    <location>
        <begin position="91"/>
        <end position="118"/>
    </location>
</feature>
<evidence type="ECO:0000256" key="1">
    <source>
        <dbReference type="SAM" id="MobiDB-lite"/>
    </source>
</evidence>
<dbReference type="Proteomes" id="UP000195602">
    <property type="component" value="Unassembled WGS sequence"/>
</dbReference>
<evidence type="ECO:0000313" key="3">
    <source>
        <dbReference type="EMBL" id="OVF08707.1"/>
    </source>
</evidence>
<dbReference type="EMBL" id="LYUB02000007">
    <property type="protein sequence ID" value="OVF08707.1"/>
    <property type="molecule type" value="Genomic_DNA"/>
</dbReference>
<evidence type="ECO:0000256" key="2">
    <source>
        <dbReference type="SAM" id="Phobius"/>
    </source>
</evidence>
<organism evidence="3 4">
    <name type="scientific">Clavispora lusitaniae</name>
    <name type="common">Candida lusitaniae</name>
    <dbReference type="NCBI Taxonomy" id="36911"/>
    <lineage>
        <taxon>Eukaryota</taxon>
        <taxon>Fungi</taxon>
        <taxon>Dikarya</taxon>
        <taxon>Ascomycota</taxon>
        <taxon>Saccharomycotina</taxon>
        <taxon>Pichiomycetes</taxon>
        <taxon>Metschnikowiaceae</taxon>
        <taxon>Clavispora</taxon>
    </lineage>
</organism>
<keyword evidence="2" id="KW-0812">Transmembrane</keyword>